<sequence length="221" mass="23113">MKSFTALALASGLANVAHGHYIFQYLTANGVQGAAYQNVRTNTNYNSPVTDLASNDLRCNVGGSTSSGTTTVSVAAGSSVTFTADTAVYHQGPVSFYMTKVADASKADGSTPWFKIKDVGPTFPGGTWDMSKSYSATIPSCIAPGDYLLRIQQLGIHNPYPAGTPQFYISCAQVKVTGSGTKNPAGVSIPGAFKATDPGYTVNIYSNFNNYTVPGPAVFTC</sequence>
<dbReference type="PANTHER" id="PTHR33353:SF11">
    <property type="entry name" value="GLYCOSYLHYDROLASE FAMILY 61-7 PROTEIN"/>
    <property type="match status" value="1"/>
</dbReference>
<comment type="caution">
    <text evidence="8">The sequence shown here is derived from an EMBL/GenBank/DDBJ whole genome shotgun (WGS) entry which is preliminary data.</text>
</comment>
<accession>A0A9P4MRX2</accession>
<feature type="domain" description="Auxiliary Activity family 9 catalytic" evidence="7">
    <location>
        <begin position="20"/>
        <end position="209"/>
    </location>
</feature>
<dbReference type="GO" id="GO:0005576">
    <property type="term" value="C:extracellular region"/>
    <property type="evidence" value="ECO:0007669"/>
    <property type="project" value="UniProtKB-SubCell"/>
</dbReference>
<feature type="signal peptide" evidence="6">
    <location>
        <begin position="1"/>
        <end position="19"/>
    </location>
</feature>
<protein>
    <recommendedName>
        <fullName evidence="5">AA9 family lytic polysaccharide monooxygenase</fullName>
        <ecNumber evidence="5">1.14.99.56</ecNumber>
    </recommendedName>
    <alternativeName>
        <fullName evidence="5">Endo-beta-1,4-glucanase</fullName>
    </alternativeName>
    <alternativeName>
        <fullName evidence="5">Glycosyl hydrolase 61 family protein</fullName>
    </alternativeName>
</protein>
<dbReference type="InterPro" id="IPR005103">
    <property type="entry name" value="AA9_LPMO"/>
</dbReference>
<evidence type="ECO:0000256" key="3">
    <source>
        <dbReference type="ARBA" id="ARBA00022525"/>
    </source>
</evidence>
<evidence type="ECO:0000256" key="5">
    <source>
        <dbReference type="RuleBase" id="RU368122"/>
    </source>
</evidence>
<keyword evidence="5" id="KW-0136">Cellulose degradation</keyword>
<comment type="subcellular location">
    <subcellularLocation>
        <location evidence="2 5">Secreted</location>
    </subcellularLocation>
</comment>
<dbReference type="GO" id="GO:0008810">
    <property type="term" value="F:cellulase activity"/>
    <property type="evidence" value="ECO:0007669"/>
    <property type="project" value="UniProtKB-UniRule"/>
</dbReference>
<dbReference type="EMBL" id="ML994000">
    <property type="protein sequence ID" value="KAF2200886.1"/>
    <property type="molecule type" value="Genomic_DNA"/>
</dbReference>
<feature type="chain" id="PRO_5040393960" description="AA9 family lytic polysaccharide monooxygenase" evidence="6">
    <location>
        <begin position="20"/>
        <end position="221"/>
    </location>
</feature>
<keyword evidence="9" id="KW-1185">Reference proteome</keyword>
<comment type="cofactor">
    <cofactor evidence="1">
        <name>Cu(2+)</name>
        <dbReference type="ChEBI" id="CHEBI:29036"/>
    </cofactor>
</comment>
<dbReference type="Proteomes" id="UP000799536">
    <property type="component" value="Unassembled WGS sequence"/>
</dbReference>
<keyword evidence="6" id="KW-0732">Signal</keyword>
<dbReference type="PANTHER" id="PTHR33353">
    <property type="entry name" value="PUTATIVE (AFU_ORTHOLOGUE AFUA_1G12560)-RELATED"/>
    <property type="match status" value="1"/>
</dbReference>
<dbReference type="GO" id="GO:0030248">
    <property type="term" value="F:cellulose binding"/>
    <property type="evidence" value="ECO:0007669"/>
    <property type="project" value="UniProtKB-UniRule"/>
</dbReference>
<evidence type="ECO:0000256" key="6">
    <source>
        <dbReference type="SAM" id="SignalP"/>
    </source>
</evidence>
<comment type="domain">
    <text evidence="5">Has a modular structure: an endo-beta-1,4-glucanase catalytic module at the N-terminus, a linker rich in serines and threonines, and a C-terminal carbohydrate-binding module (CBM).</text>
</comment>
<keyword evidence="4 5" id="KW-1015">Disulfide bond</keyword>
<evidence type="ECO:0000259" key="7">
    <source>
        <dbReference type="Pfam" id="PF03443"/>
    </source>
</evidence>
<evidence type="ECO:0000256" key="4">
    <source>
        <dbReference type="ARBA" id="ARBA00023157"/>
    </source>
</evidence>
<evidence type="ECO:0000256" key="1">
    <source>
        <dbReference type="ARBA" id="ARBA00001973"/>
    </source>
</evidence>
<keyword evidence="5" id="KW-0119">Carbohydrate metabolism</keyword>
<keyword evidence="3 5" id="KW-0964">Secreted</keyword>
<comment type="function">
    <text evidence="5">Lytic polysaccharide monooxygenase (LMPO) that depolymerizes crystalline and amorphous polysaccharides via the oxidation of scissile alpha- or beta-(1-4)-glycosidic bonds, yielding C1 and/or C4 oxidation products. Catalysis by LPMOs requires the reduction of the active-site copper from Cu(II) to Cu(I) by a reducing agent and H(2)O(2) or O(2) as a cosubstrate.</text>
</comment>
<reference evidence="8" key="1">
    <citation type="journal article" date="2020" name="Stud. Mycol.">
        <title>101 Dothideomycetes genomes: a test case for predicting lifestyles and emergence of pathogens.</title>
        <authorList>
            <person name="Haridas S."/>
            <person name="Albert R."/>
            <person name="Binder M."/>
            <person name="Bloem J."/>
            <person name="Labutti K."/>
            <person name="Salamov A."/>
            <person name="Andreopoulos B."/>
            <person name="Baker S."/>
            <person name="Barry K."/>
            <person name="Bills G."/>
            <person name="Bluhm B."/>
            <person name="Cannon C."/>
            <person name="Castanera R."/>
            <person name="Culley D."/>
            <person name="Daum C."/>
            <person name="Ezra D."/>
            <person name="Gonzalez J."/>
            <person name="Henrissat B."/>
            <person name="Kuo A."/>
            <person name="Liang C."/>
            <person name="Lipzen A."/>
            <person name="Lutzoni F."/>
            <person name="Magnuson J."/>
            <person name="Mondo S."/>
            <person name="Nolan M."/>
            <person name="Ohm R."/>
            <person name="Pangilinan J."/>
            <person name="Park H.-J."/>
            <person name="Ramirez L."/>
            <person name="Alfaro M."/>
            <person name="Sun H."/>
            <person name="Tritt A."/>
            <person name="Yoshinaga Y."/>
            <person name="Zwiers L.-H."/>
            <person name="Turgeon B."/>
            <person name="Goodwin S."/>
            <person name="Spatafora J."/>
            <person name="Crous P."/>
            <person name="Grigoriev I."/>
        </authorList>
    </citation>
    <scope>NUCLEOTIDE SEQUENCE</scope>
    <source>
        <strain evidence="8">ATCC 74209</strain>
    </source>
</reference>
<dbReference type="Pfam" id="PF03443">
    <property type="entry name" value="AA9"/>
    <property type="match status" value="1"/>
</dbReference>
<dbReference type="InterPro" id="IPR049892">
    <property type="entry name" value="AA9"/>
</dbReference>
<dbReference type="AlphaFoldDB" id="A0A9P4MRX2"/>
<proteinExistence type="predicted"/>
<keyword evidence="5" id="KW-0624">Polysaccharide degradation</keyword>
<dbReference type="CDD" id="cd21175">
    <property type="entry name" value="LPMO_AA9"/>
    <property type="match status" value="1"/>
</dbReference>
<dbReference type="Gene3D" id="2.70.50.70">
    <property type="match status" value="1"/>
</dbReference>
<name>A0A9P4MRX2_9PLEO</name>
<comment type="catalytic activity">
    <reaction evidence="5">
        <text>[(1-&gt;4)-beta-D-glucosyl]n+m + reduced acceptor + O2 = 4-dehydro-beta-D-glucosyl-[(1-&gt;4)-beta-D-glucosyl]n-1 + [(1-&gt;4)-beta-D-glucosyl]m + acceptor + H2O.</text>
        <dbReference type="EC" id="1.14.99.56"/>
    </reaction>
</comment>
<dbReference type="GO" id="GO:0030245">
    <property type="term" value="P:cellulose catabolic process"/>
    <property type="evidence" value="ECO:0007669"/>
    <property type="project" value="UniProtKB-UniRule"/>
</dbReference>
<evidence type="ECO:0000313" key="9">
    <source>
        <dbReference type="Proteomes" id="UP000799536"/>
    </source>
</evidence>
<evidence type="ECO:0000313" key="8">
    <source>
        <dbReference type="EMBL" id="KAF2200886.1"/>
    </source>
</evidence>
<dbReference type="OrthoDB" id="6038816at2759"/>
<organism evidence="8 9">
    <name type="scientific">Delitschia confertaspora ATCC 74209</name>
    <dbReference type="NCBI Taxonomy" id="1513339"/>
    <lineage>
        <taxon>Eukaryota</taxon>
        <taxon>Fungi</taxon>
        <taxon>Dikarya</taxon>
        <taxon>Ascomycota</taxon>
        <taxon>Pezizomycotina</taxon>
        <taxon>Dothideomycetes</taxon>
        <taxon>Pleosporomycetidae</taxon>
        <taxon>Pleosporales</taxon>
        <taxon>Delitschiaceae</taxon>
        <taxon>Delitschia</taxon>
    </lineage>
</organism>
<dbReference type="EC" id="1.14.99.56" evidence="5"/>
<evidence type="ECO:0000256" key="2">
    <source>
        <dbReference type="ARBA" id="ARBA00004613"/>
    </source>
</evidence>
<gene>
    <name evidence="8" type="ORF">GQ43DRAFT_55444</name>
</gene>